<keyword evidence="6" id="KW-1185">Reference proteome</keyword>
<dbReference type="InterPro" id="IPR001932">
    <property type="entry name" value="PPM-type_phosphatase-like_dom"/>
</dbReference>
<dbReference type="EMBL" id="CAJZBQ010000030">
    <property type="protein sequence ID" value="CAG9321972.1"/>
    <property type="molecule type" value="Genomic_DNA"/>
</dbReference>
<feature type="region of interest" description="Disordered" evidence="3">
    <location>
        <begin position="413"/>
        <end position="447"/>
    </location>
</feature>
<dbReference type="GO" id="GO:0016020">
    <property type="term" value="C:membrane"/>
    <property type="evidence" value="ECO:0007669"/>
    <property type="project" value="UniProtKB-SubCell"/>
</dbReference>
<sequence>MGSCNSMSKIKNSIRPKPMQSFDKREFPRVGTVKIKKRNHIGKVTGTHDLTFELTEPKLVISKLLNLGNQQVWASACILPGLDPHKEQEKKCQDCCLFLCDGDSIFLAEFDGHGTYGEKVVEFCGNIVQREYSTSKFIYQSNPSSFLTNITLKCDEDIRKPSSGIDVSQSGSTEVLCLIYNNTVFSASVGDSRAVLSTTCPPLHPPAPQAVLGKERQLLEEANKRRNSVANPLIHPVQLTKDQKPEDPDELARIYQAGGRVQRLTDQNGNKIGPYRVWEMNSNSPGLAMSRSIGDSVGTRLGVVANPITTVHHMSLDDDCFIIAASDGVWDVFENKDAINFVEYYRNKCKRGMSERPVDDKISSDNTCIAQLLCEEARMRWYAIVEEEDVIIDDISCVIIEFRSDSVAVARESGDLPDANGNQGEDAGTHQLKRAPTTHDVQVRDPRRGSVVVDRVDMNN</sequence>
<reference evidence="5" key="1">
    <citation type="submission" date="2021-09" db="EMBL/GenBank/DDBJ databases">
        <authorList>
            <consortium name="AG Swart"/>
            <person name="Singh M."/>
            <person name="Singh A."/>
            <person name="Seah K."/>
            <person name="Emmerich C."/>
        </authorList>
    </citation>
    <scope>NUCLEOTIDE SEQUENCE</scope>
    <source>
        <strain evidence="5">ATCC30299</strain>
    </source>
</reference>
<gene>
    <name evidence="5" type="ORF">BSTOLATCC_MIC30356</name>
</gene>
<dbReference type="InterPro" id="IPR036457">
    <property type="entry name" value="PPM-type-like_dom_sf"/>
</dbReference>
<proteinExistence type="predicted"/>
<dbReference type="Gene3D" id="3.60.40.10">
    <property type="entry name" value="PPM-type phosphatase domain"/>
    <property type="match status" value="1"/>
</dbReference>
<keyword evidence="2" id="KW-0472">Membrane</keyword>
<dbReference type="PROSITE" id="PS51746">
    <property type="entry name" value="PPM_2"/>
    <property type="match status" value="1"/>
</dbReference>
<evidence type="ECO:0000256" key="2">
    <source>
        <dbReference type="ARBA" id="ARBA00023136"/>
    </source>
</evidence>
<dbReference type="PANTHER" id="PTHR47992">
    <property type="entry name" value="PROTEIN PHOSPHATASE"/>
    <property type="match status" value="1"/>
</dbReference>
<dbReference type="SUPFAM" id="SSF81606">
    <property type="entry name" value="PP2C-like"/>
    <property type="match status" value="1"/>
</dbReference>
<dbReference type="CDD" id="cd00143">
    <property type="entry name" value="PP2Cc"/>
    <property type="match status" value="1"/>
</dbReference>
<dbReference type="AlphaFoldDB" id="A0AAU9J9A8"/>
<dbReference type="Pfam" id="PF00481">
    <property type="entry name" value="PP2C"/>
    <property type="match status" value="2"/>
</dbReference>
<dbReference type="Proteomes" id="UP001162131">
    <property type="component" value="Unassembled WGS sequence"/>
</dbReference>
<dbReference type="SMART" id="SM00332">
    <property type="entry name" value="PP2Cc"/>
    <property type="match status" value="1"/>
</dbReference>
<evidence type="ECO:0000256" key="3">
    <source>
        <dbReference type="SAM" id="MobiDB-lite"/>
    </source>
</evidence>
<evidence type="ECO:0000313" key="5">
    <source>
        <dbReference type="EMBL" id="CAG9321972.1"/>
    </source>
</evidence>
<evidence type="ECO:0000259" key="4">
    <source>
        <dbReference type="PROSITE" id="PS51746"/>
    </source>
</evidence>
<dbReference type="InterPro" id="IPR015655">
    <property type="entry name" value="PP2C"/>
</dbReference>
<comment type="subcellular location">
    <subcellularLocation>
        <location evidence="1">Membrane</location>
    </subcellularLocation>
</comment>
<feature type="domain" description="PPM-type phosphatase" evidence="4">
    <location>
        <begin position="72"/>
        <end position="402"/>
    </location>
</feature>
<organism evidence="5 6">
    <name type="scientific">Blepharisma stoltei</name>
    <dbReference type="NCBI Taxonomy" id="1481888"/>
    <lineage>
        <taxon>Eukaryota</taxon>
        <taxon>Sar</taxon>
        <taxon>Alveolata</taxon>
        <taxon>Ciliophora</taxon>
        <taxon>Postciliodesmatophora</taxon>
        <taxon>Heterotrichea</taxon>
        <taxon>Heterotrichida</taxon>
        <taxon>Blepharismidae</taxon>
        <taxon>Blepharisma</taxon>
    </lineage>
</organism>
<name>A0AAU9J9A8_9CILI</name>
<evidence type="ECO:0000256" key="1">
    <source>
        <dbReference type="ARBA" id="ARBA00004370"/>
    </source>
</evidence>
<evidence type="ECO:0000313" key="6">
    <source>
        <dbReference type="Proteomes" id="UP001162131"/>
    </source>
</evidence>
<protein>
    <recommendedName>
        <fullName evidence="4">PPM-type phosphatase domain-containing protein</fullName>
    </recommendedName>
</protein>
<comment type="caution">
    <text evidence="5">The sequence shown here is derived from an EMBL/GenBank/DDBJ whole genome shotgun (WGS) entry which is preliminary data.</text>
</comment>
<dbReference type="GO" id="GO:0004722">
    <property type="term" value="F:protein serine/threonine phosphatase activity"/>
    <property type="evidence" value="ECO:0007669"/>
    <property type="project" value="InterPro"/>
</dbReference>
<accession>A0AAU9J9A8</accession>